<dbReference type="InterPro" id="IPR046450">
    <property type="entry name" value="PA_dom_sf"/>
</dbReference>
<evidence type="ECO:0000313" key="2">
    <source>
        <dbReference type="EMBL" id="KAK7085302.1"/>
    </source>
</evidence>
<dbReference type="InterPro" id="IPR039373">
    <property type="entry name" value="Peptidase_M28B"/>
</dbReference>
<dbReference type="PANTHER" id="PTHR10404:SF77">
    <property type="entry name" value="GLUTAMATE CARBOXYPEPTIDASE 2 HOMOLOG"/>
    <property type="match status" value="1"/>
</dbReference>
<sequence>MNDWVYRGAKLGIFTAFLSVIIALWSYSNAKGIDVFSTPLEERESETAPEHSLWKKPTGNNYFGTAGLSLLNKMDPKNIEDYLRYLTSTGHMAGTKQDLEQAEFVKEFFLEHGIDSAHLQPYNVQLSYPDISNPNKVYLIDGNGSVKFTSRILEENQNGVPYDESIPPAFMAFSPAGSITTKELVFVNYGRYEDFQQVKAMGINITGKIVIAKFGRIFRGDKVLNAQRFNATGVILYTDPSDYHPDSDSGGPSYPNSYWLPGSGIQRGSIMWRDGDPTTPFYPSIVAAVTATSAVTTKTKTPKAEN</sequence>
<gene>
    <name evidence="2" type="ORF">SK128_005678</name>
</gene>
<dbReference type="Gene3D" id="3.50.30.30">
    <property type="match status" value="1"/>
</dbReference>
<dbReference type="GO" id="GO:0004180">
    <property type="term" value="F:carboxypeptidase activity"/>
    <property type="evidence" value="ECO:0007669"/>
    <property type="project" value="TreeGrafter"/>
</dbReference>
<protein>
    <recommendedName>
        <fullName evidence="1">PA domain-containing protein</fullName>
    </recommendedName>
</protein>
<dbReference type="Gene3D" id="3.40.630.10">
    <property type="entry name" value="Zn peptidases"/>
    <property type="match status" value="1"/>
</dbReference>
<dbReference type="SUPFAM" id="SSF53187">
    <property type="entry name" value="Zn-dependent exopeptidases"/>
    <property type="match status" value="1"/>
</dbReference>
<dbReference type="PANTHER" id="PTHR10404">
    <property type="entry name" value="N-ACETYLATED-ALPHA-LINKED ACIDIC DIPEPTIDASE"/>
    <property type="match status" value="1"/>
</dbReference>
<dbReference type="EMBL" id="JAXCGZ010001269">
    <property type="protein sequence ID" value="KAK7085302.1"/>
    <property type="molecule type" value="Genomic_DNA"/>
</dbReference>
<name>A0AAN8XJ51_HALRR</name>
<dbReference type="Proteomes" id="UP001381693">
    <property type="component" value="Unassembled WGS sequence"/>
</dbReference>
<organism evidence="2 3">
    <name type="scientific">Halocaridina rubra</name>
    <name type="common">Hawaiian red shrimp</name>
    <dbReference type="NCBI Taxonomy" id="373956"/>
    <lineage>
        <taxon>Eukaryota</taxon>
        <taxon>Metazoa</taxon>
        <taxon>Ecdysozoa</taxon>
        <taxon>Arthropoda</taxon>
        <taxon>Crustacea</taxon>
        <taxon>Multicrustacea</taxon>
        <taxon>Malacostraca</taxon>
        <taxon>Eumalacostraca</taxon>
        <taxon>Eucarida</taxon>
        <taxon>Decapoda</taxon>
        <taxon>Pleocyemata</taxon>
        <taxon>Caridea</taxon>
        <taxon>Atyoidea</taxon>
        <taxon>Atyidae</taxon>
        <taxon>Halocaridina</taxon>
    </lineage>
</organism>
<feature type="domain" description="PA" evidence="1">
    <location>
        <begin position="181"/>
        <end position="269"/>
    </location>
</feature>
<evidence type="ECO:0000313" key="3">
    <source>
        <dbReference type="Proteomes" id="UP001381693"/>
    </source>
</evidence>
<accession>A0AAN8XJ51</accession>
<reference evidence="2 3" key="1">
    <citation type="submission" date="2023-11" db="EMBL/GenBank/DDBJ databases">
        <title>Halocaridina rubra genome assembly.</title>
        <authorList>
            <person name="Smith C."/>
        </authorList>
    </citation>
    <scope>NUCLEOTIDE SEQUENCE [LARGE SCALE GENOMIC DNA]</scope>
    <source>
        <strain evidence="2">EP-1</strain>
        <tissue evidence="2">Whole</tissue>
    </source>
</reference>
<proteinExistence type="predicted"/>
<keyword evidence="3" id="KW-1185">Reference proteome</keyword>
<dbReference type="SUPFAM" id="SSF52025">
    <property type="entry name" value="PA domain"/>
    <property type="match status" value="1"/>
</dbReference>
<dbReference type="AlphaFoldDB" id="A0AAN8XJ51"/>
<dbReference type="Pfam" id="PF02225">
    <property type="entry name" value="PA"/>
    <property type="match status" value="1"/>
</dbReference>
<dbReference type="InterPro" id="IPR003137">
    <property type="entry name" value="PA_domain"/>
</dbReference>
<evidence type="ECO:0000259" key="1">
    <source>
        <dbReference type="Pfam" id="PF02225"/>
    </source>
</evidence>
<comment type="caution">
    <text evidence="2">The sequence shown here is derived from an EMBL/GenBank/DDBJ whole genome shotgun (WGS) entry which is preliminary data.</text>
</comment>